<evidence type="ECO:0000313" key="2">
    <source>
        <dbReference type="EMBL" id="CAD7288807.1"/>
    </source>
</evidence>
<name>A0ABM8Q783_9BACT</name>
<dbReference type="Proteomes" id="UP000789803">
    <property type="component" value="Unassembled WGS sequence"/>
</dbReference>
<dbReference type="EMBL" id="CAJHOF010000009">
    <property type="protein sequence ID" value="CAD7288807.1"/>
    <property type="molecule type" value="Genomic_DNA"/>
</dbReference>
<accession>A0ABM8Q783</accession>
<protein>
    <recommendedName>
        <fullName evidence="4">Periplasmic protein</fullName>
    </recommendedName>
</protein>
<gene>
    <name evidence="2" type="ORF">LMG7974_01163</name>
</gene>
<comment type="caution">
    <text evidence="2">The sequence shown here is derived from an EMBL/GenBank/DDBJ whole genome shotgun (WGS) entry which is preliminary data.</text>
</comment>
<keyword evidence="1" id="KW-0732">Signal</keyword>
<keyword evidence="3" id="KW-1185">Reference proteome</keyword>
<dbReference type="RefSeq" id="WP_229932963.1">
    <property type="nucleotide sequence ID" value="NZ_CAJHOF010000009.1"/>
</dbReference>
<evidence type="ECO:0000256" key="1">
    <source>
        <dbReference type="SAM" id="SignalP"/>
    </source>
</evidence>
<proteinExistence type="predicted"/>
<organism evidence="2 3">
    <name type="scientific">Campylobacter majalis</name>
    <dbReference type="NCBI Taxonomy" id="2790656"/>
    <lineage>
        <taxon>Bacteria</taxon>
        <taxon>Pseudomonadati</taxon>
        <taxon>Campylobacterota</taxon>
        <taxon>Epsilonproteobacteria</taxon>
        <taxon>Campylobacterales</taxon>
        <taxon>Campylobacteraceae</taxon>
        <taxon>Campylobacter</taxon>
    </lineage>
</organism>
<feature type="signal peptide" evidence="1">
    <location>
        <begin position="1"/>
        <end position="22"/>
    </location>
</feature>
<sequence>MKISKILISLAVVAGLSSAAFGYIAMDGSPNINNDTDVVLPISSGDKVLFYILANKTQNDPSLPFVNDTKMTNNDFRCKGERGQTYNCRAIDFYETTLWSSNSVGAKIELKPNILSILKDKNAKIVFLNRINRDRATDTLRNNKPFMKVYIDKDVYLNAEFTRLTGGVSQARTNKPIPTDEPVYIQANEQAEKYEVGWKGLNSGKTSFGKNEHQIAPIDSDKNANPKPSVSLDITSDDTLMILI</sequence>
<feature type="chain" id="PRO_5046845265" description="Periplasmic protein" evidence="1">
    <location>
        <begin position="23"/>
        <end position="244"/>
    </location>
</feature>
<evidence type="ECO:0000313" key="3">
    <source>
        <dbReference type="Proteomes" id="UP000789803"/>
    </source>
</evidence>
<evidence type="ECO:0008006" key="4">
    <source>
        <dbReference type="Google" id="ProtNLM"/>
    </source>
</evidence>
<reference evidence="2 3" key="1">
    <citation type="submission" date="2020-11" db="EMBL/GenBank/DDBJ databases">
        <authorList>
            <person name="Peeters C."/>
        </authorList>
    </citation>
    <scope>NUCLEOTIDE SEQUENCE [LARGE SCALE GENOMIC DNA]</scope>
    <source>
        <strain evidence="2 3">LMG 7974</strain>
    </source>
</reference>